<evidence type="ECO:0000313" key="4">
    <source>
        <dbReference type="EnsemblProtists" id="PYU1_T006494"/>
    </source>
</evidence>
<reference evidence="5" key="2">
    <citation type="submission" date="2010-04" db="EMBL/GenBank/DDBJ databases">
        <authorList>
            <person name="Buell R."/>
            <person name="Hamilton J."/>
            <person name="Hostetler J."/>
        </authorList>
    </citation>
    <scope>NUCLEOTIDE SEQUENCE [LARGE SCALE GENOMIC DNA]</scope>
    <source>
        <strain evidence="5">DAOM:BR144</strain>
    </source>
</reference>
<dbReference type="Proteomes" id="UP000019132">
    <property type="component" value="Unassembled WGS sequence"/>
</dbReference>
<reference evidence="4" key="3">
    <citation type="submission" date="2015-02" db="UniProtKB">
        <authorList>
            <consortium name="EnsemblProtists"/>
        </authorList>
    </citation>
    <scope>IDENTIFICATION</scope>
    <source>
        <strain evidence="4">DAOM BR144</strain>
    </source>
</reference>
<dbReference type="InParanoid" id="K3WNF2"/>
<keyword evidence="5" id="KW-1185">Reference proteome</keyword>
<dbReference type="VEuPathDB" id="FungiDB:PYU1_G006482"/>
<feature type="signal peptide" evidence="3">
    <location>
        <begin position="1"/>
        <end position="25"/>
    </location>
</feature>
<feature type="region of interest" description="Disordered" evidence="1">
    <location>
        <begin position="117"/>
        <end position="146"/>
    </location>
</feature>
<dbReference type="EMBL" id="GL376604">
    <property type="status" value="NOT_ANNOTATED_CDS"/>
    <property type="molecule type" value="Genomic_DNA"/>
</dbReference>
<evidence type="ECO:0000313" key="5">
    <source>
        <dbReference type="Proteomes" id="UP000019132"/>
    </source>
</evidence>
<dbReference type="eggNOG" id="ENOG502R2EJ">
    <property type="taxonomic scope" value="Eukaryota"/>
</dbReference>
<sequence length="238" mass="24075">MTVALLNGLFCAALLIACMTPAVFARDLPTSSSTAFVHVQNDAVFSVQGPVCSGDAGGQPLGWNCPKKGDSAIDSCMKGIKSFTDGVSKCVAPVDAECRVIAETGAWGCAWPIKATNADSSSSPEVAASTLGTPSESAPTPTHSLRSSTSTIALSVDASSTTGSQTTSSALVWIGSAAAGAVAVAAILAAVIISKKRKANTQRKSSESGLADIVITPENAPVVTPKTSKTVFVYTAHI</sequence>
<evidence type="ECO:0000256" key="1">
    <source>
        <dbReference type="SAM" id="MobiDB-lite"/>
    </source>
</evidence>
<organism evidence="4 5">
    <name type="scientific">Globisporangium ultimum (strain ATCC 200006 / CBS 805.95 / DAOM BR144)</name>
    <name type="common">Pythium ultimum</name>
    <dbReference type="NCBI Taxonomy" id="431595"/>
    <lineage>
        <taxon>Eukaryota</taxon>
        <taxon>Sar</taxon>
        <taxon>Stramenopiles</taxon>
        <taxon>Oomycota</taxon>
        <taxon>Peronosporomycetes</taxon>
        <taxon>Pythiales</taxon>
        <taxon>Pythiaceae</taxon>
        <taxon>Globisporangium</taxon>
    </lineage>
</organism>
<evidence type="ECO:0000256" key="3">
    <source>
        <dbReference type="SAM" id="SignalP"/>
    </source>
</evidence>
<dbReference type="AlphaFoldDB" id="K3WNF2"/>
<feature type="chain" id="PRO_5003872226" evidence="3">
    <location>
        <begin position="26"/>
        <end position="238"/>
    </location>
</feature>
<name>K3WNF2_GLOUD</name>
<feature type="transmembrane region" description="Helical" evidence="2">
    <location>
        <begin position="170"/>
        <end position="193"/>
    </location>
</feature>
<protein>
    <submittedName>
        <fullName evidence="4">Uncharacterized protein</fullName>
    </submittedName>
</protein>
<proteinExistence type="predicted"/>
<keyword evidence="2" id="KW-0472">Membrane</keyword>
<keyword evidence="2" id="KW-1133">Transmembrane helix</keyword>
<evidence type="ECO:0000256" key="2">
    <source>
        <dbReference type="SAM" id="Phobius"/>
    </source>
</evidence>
<reference evidence="5" key="1">
    <citation type="journal article" date="2010" name="Genome Biol.">
        <title>Genome sequence of the necrotrophic plant pathogen Pythium ultimum reveals original pathogenicity mechanisms and effector repertoire.</title>
        <authorList>
            <person name="Levesque C.A."/>
            <person name="Brouwer H."/>
            <person name="Cano L."/>
            <person name="Hamilton J.P."/>
            <person name="Holt C."/>
            <person name="Huitema E."/>
            <person name="Raffaele S."/>
            <person name="Robideau G.P."/>
            <person name="Thines M."/>
            <person name="Win J."/>
            <person name="Zerillo M.M."/>
            <person name="Beakes G.W."/>
            <person name="Boore J.L."/>
            <person name="Busam D."/>
            <person name="Dumas B."/>
            <person name="Ferriera S."/>
            <person name="Fuerstenberg S.I."/>
            <person name="Gachon C.M."/>
            <person name="Gaulin E."/>
            <person name="Govers F."/>
            <person name="Grenville-Briggs L."/>
            <person name="Horner N."/>
            <person name="Hostetler J."/>
            <person name="Jiang R.H."/>
            <person name="Johnson J."/>
            <person name="Krajaejun T."/>
            <person name="Lin H."/>
            <person name="Meijer H.J."/>
            <person name="Moore B."/>
            <person name="Morris P."/>
            <person name="Phuntmart V."/>
            <person name="Puiu D."/>
            <person name="Shetty J."/>
            <person name="Stajich J.E."/>
            <person name="Tripathy S."/>
            <person name="Wawra S."/>
            <person name="van West P."/>
            <person name="Whitty B.R."/>
            <person name="Coutinho P.M."/>
            <person name="Henrissat B."/>
            <person name="Martin F."/>
            <person name="Thomas P.D."/>
            <person name="Tyler B.M."/>
            <person name="De Vries R.P."/>
            <person name="Kamoun S."/>
            <person name="Yandell M."/>
            <person name="Tisserat N."/>
            <person name="Buell C.R."/>
        </authorList>
    </citation>
    <scope>NUCLEOTIDE SEQUENCE</scope>
    <source>
        <strain evidence="5">DAOM:BR144</strain>
    </source>
</reference>
<dbReference type="HOGENOM" id="CLU_1117639_0_0_1"/>
<accession>K3WNF2</accession>
<keyword evidence="2" id="KW-0812">Transmembrane</keyword>
<dbReference type="EnsemblProtists" id="PYU1_T006494">
    <property type="protein sequence ID" value="PYU1_T006494"/>
    <property type="gene ID" value="PYU1_G006482"/>
</dbReference>
<keyword evidence="3" id="KW-0732">Signal</keyword>